<accession>A0A1F4NQ22</accession>
<protein>
    <submittedName>
        <fullName evidence="2">Uncharacterized protein</fullName>
    </submittedName>
</protein>
<proteinExistence type="predicted"/>
<keyword evidence="1" id="KW-0472">Membrane</keyword>
<organism evidence="2 3">
    <name type="scientific">candidate division Kazan bacterium RIFCSPLOWO2_01_FULL_45_19</name>
    <dbReference type="NCBI Taxonomy" id="1798538"/>
    <lineage>
        <taxon>Bacteria</taxon>
        <taxon>Bacteria division Kazan-3B-28</taxon>
    </lineage>
</organism>
<evidence type="ECO:0000256" key="1">
    <source>
        <dbReference type="SAM" id="Phobius"/>
    </source>
</evidence>
<keyword evidence="1" id="KW-0812">Transmembrane</keyword>
<reference evidence="2 3" key="1">
    <citation type="journal article" date="2016" name="Nat. Commun.">
        <title>Thousands of microbial genomes shed light on interconnected biogeochemical processes in an aquifer system.</title>
        <authorList>
            <person name="Anantharaman K."/>
            <person name="Brown C.T."/>
            <person name="Hug L.A."/>
            <person name="Sharon I."/>
            <person name="Castelle C.J."/>
            <person name="Probst A.J."/>
            <person name="Thomas B.C."/>
            <person name="Singh A."/>
            <person name="Wilkins M.J."/>
            <person name="Karaoz U."/>
            <person name="Brodie E.L."/>
            <person name="Williams K.H."/>
            <person name="Hubbard S.S."/>
            <person name="Banfield J.F."/>
        </authorList>
    </citation>
    <scope>NUCLEOTIDE SEQUENCE [LARGE SCALE GENOMIC DNA]</scope>
</reference>
<sequence>MKLLLRIVGVIVLLGIFVSVYVISTSWSVQRATREGFTGNVQEIGQTGGFHLLRDIAWEELDSVYRVKIITQMNRPSMLEDIATPPVRAVQSPVNDPIKALYLTMYDTSRQDDAGENVFNGQSVIEINRGPIRNIEISKQETANDQSPVIFIHLTKGVLYRLQTDPDDPGVIWVDILK</sequence>
<dbReference type="EMBL" id="METD01000001">
    <property type="protein sequence ID" value="OGB73500.1"/>
    <property type="molecule type" value="Genomic_DNA"/>
</dbReference>
<feature type="transmembrane region" description="Helical" evidence="1">
    <location>
        <begin position="7"/>
        <end position="27"/>
    </location>
</feature>
<comment type="caution">
    <text evidence="2">The sequence shown here is derived from an EMBL/GenBank/DDBJ whole genome shotgun (WGS) entry which is preliminary data.</text>
</comment>
<gene>
    <name evidence="2" type="ORF">A3K51_01435</name>
</gene>
<name>A0A1F4NQ22_UNCK3</name>
<dbReference type="Proteomes" id="UP000178085">
    <property type="component" value="Unassembled WGS sequence"/>
</dbReference>
<keyword evidence="1" id="KW-1133">Transmembrane helix</keyword>
<evidence type="ECO:0000313" key="2">
    <source>
        <dbReference type="EMBL" id="OGB73500.1"/>
    </source>
</evidence>
<evidence type="ECO:0000313" key="3">
    <source>
        <dbReference type="Proteomes" id="UP000178085"/>
    </source>
</evidence>
<dbReference type="AlphaFoldDB" id="A0A1F4NQ22"/>